<organism evidence="2 4">
    <name type="scientific">Arctia plantaginis</name>
    <name type="common">Wood tiger moth</name>
    <name type="synonym">Phalaena plantaginis</name>
    <dbReference type="NCBI Taxonomy" id="874455"/>
    <lineage>
        <taxon>Eukaryota</taxon>
        <taxon>Metazoa</taxon>
        <taxon>Ecdysozoa</taxon>
        <taxon>Arthropoda</taxon>
        <taxon>Hexapoda</taxon>
        <taxon>Insecta</taxon>
        <taxon>Pterygota</taxon>
        <taxon>Neoptera</taxon>
        <taxon>Endopterygota</taxon>
        <taxon>Lepidoptera</taxon>
        <taxon>Glossata</taxon>
        <taxon>Ditrysia</taxon>
        <taxon>Noctuoidea</taxon>
        <taxon>Erebidae</taxon>
        <taxon>Arctiinae</taxon>
        <taxon>Arctia</taxon>
    </lineage>
</organism>
<dbReference type="EMBL" id="CADEBC010000208">
    <property type="protein sequence ID" value="CAB3226446.1"/>
    <property type="molecule type" value="Genomic_DNA"/>
</dbReference>
<sequence length="84" mass="9149">MRKGTSFGSNEIVLGSLNNNRNPGKNRLIEEPSGDTHKGVSNHTRPSASEEYDSPEALYLISIIPAYHTSNPLQNKANTISLTP</sequence>
<name>A0A8S0Z7K3_ARCPL</name>
<gene>
    <name evidence="3" type="ORF">APLA_LOCUS12387</name>
    <name evidence="2" type="ORF">APLA_LOCUS2877</name>
</gene>
<feature type="region of interest" description="Disordered" evidence="1">
    <location>
        <begin position="1"/>
        <end position="52"/>
    </location>
</feature>
<accession>A0A8S0Z7K3</accession>
<reference evidence="4 5" key="1">
    <citation type="submission" date="2020-04" db="EMBL/GenBank/DDBJ databases">
        <authorList>
            <person name="Wallbank WR R."/>
            <person name="Pardo Diaz C."/>
            <person name="Kozak K."/>
            <person name="Martin S."/>
            <person name="Jiggins C."/>
            <person name="Moest M."/>
            <person name="Warren A I."/>
            <person name="Byers J.R.P. K."/>
            <person name="Montejo-Kovacevich G."/>
            <person name="Yen C E."/>
        </authorList>
    </citation>
    <scope>NUCLEOTIDE SEQUENCE [LARGE SCALE GENOMIC DNA]</scope>
</reference>
<protein>
    <submittedName>
        <fullName evidence="2">Uncharacterized protein</fullName>
    </submittedName>
</protein>
<evidence type="ECO:0000313" key="4">
    <source>
        <dbReference type="Proteomes" id="UP000494106"/>
    </source>
</evidence>
<evidence type="ECO:0000313" key="3">
    <source>
        <dbReference type="EMBL" id="CAB3248496.1"/>
    </source>
</evidence>
<feature type="compositionally biased region" description="Basic and acidic residues" evidence="1">
    <location>
        <begin position="27"/>
        <end position="38"/>
    </location>
</feature>
<proteinExistence type="predicted"/>
<dbReference type="EMBL" id="CADEBD010000341">
    <property type="protein sequence ID" value="CAB3248496.1"/>
    <property type="molecule type" value="Genomic_DNA"/>
</dbReference>
<evidence type="ECO:0000256" key="1">
    <source>
        <dbReference type="SAM" id="MobiDB-lite"/>
    </source>
</evidence>
<dbReference type="Proteomes" id="UP000494106">
    <property type="component" value="Unassembled WGS sequence"/>
</dbReference>
<evidence type="ECO:0000313" key="2">
    <source>
        <dbReference type="EMBL" id="CAB3226446.1"/>
    </source>
</evidence>
<dbReference type="Proteomes" id="UP000494256">
    <property type="component" value="Unassembled WGS sequence"/>
</dbReference>
<keyword evidence="4" id="KW-1185">Reference proteome</keyword>
<comment type="caution">
    <text evidence="2">The sequence shown here is derived from an EMBL/GenBank/DDBJ whole genome shotgun (WGS) entry which is preliminary data.</text>
</comment>
<dbReference type="AlphaFoldDB" id="A0A8S0Z7K3"/>
<evidence type="ECO:0000313" key="5">
    <source>
        <dbReference type="Proteomes" id="UP000494256"/>
    </source>
</evidence>